<keyword evidence="8" id="KW-0121">Carboxypeptidase</keyword>
<dbReference type="GO" id="GO:0009002">
    <property type="term" value="F:serine-type D-Ala-D-Ala carboxypeptidase activity"/>
    <property type="evidence" value="ECO:0007669"/>
    <property type="project" value="UniProtKB-EC"/>
</dbReference>
<feature type="domain" description="Glycosyl transferase family 51" evidence="27">
    <location>
        <begin position="77"/>
        <end position="234"/>
    </location>
</feature>
<evidence type="ECO:0000256" key="12">
    <source>
        <dbReference type="ARBA" id="ARBA00022692"/>
    </source>
</evidence>
<evidence type="ECO:0000256" key="13">
    <source>
        <dbReference type="ARBA" id="ARBA00022801"/>
    </source>
</evidence>
<keyword evidence="14" id="KW-0133">Cell shape</keyword>
<evidence type="ECO:0000256" key="22">
    <source>
        <dbReference type="ARBA" id="ARBA00034000"/>
    </source>
</evidence>
<comment type="similarity">
    <text evidence="5">In the N-terminal section; belongs to the glycosyltransferase 51 family.</text>
</comment>
<evidence type="ECO:0000256" key="25">
    <source>
        <dbReference type="ARBA" id="ARBA00060592"/>
    </source>
</evidence>
<dbReference type="EC" id="3.4.16.4" evidence="6"/>
<dbReference type="Pfam" id="PF00905">
    <property type="entry name" value="Transpeptidase"/>
    <property type="match status" value="1"/>
</dbReference>
<keyword evidence="9" id="KW-0645">Protease</keyword>
<evidence type="ECO:0000256" key="18">
    <source>
        <dbReference type="ARBA" id="ARBA00023136"/>
    </source>
</evidence>
<comment type="pathway">
    <text evidence="3">Cell wall biogenesis; peptidoglycan biosynthesis.</text>
</comment>
<evidence type="ECO:0000256" key="2">
    <source>
        <dbReference type="ARBA" id="ARBA00004401"/>
    </source>
</evidence>
<comment type="catalytic activity">
    <reaction evidence="22">
        <text>Preferential cleavage: (Ac)2-L-Lys-D-Ala-|-D-Ala. Also transpeptidation of peptidyl-alanyl moieties that are N-acyl substituents of D-alanine.</text>
        <dbReference type="EC" id="3.4.16.4"/>
    </reaction>
</comment>
<evidence type="ECO:0000259" key="26">
    <source>
        <dbReference type="Pfam" id="PF00905"/>
    </source>
</evidence>
<keyword evidence="21" id="KW-0961">Cell wall biogenesis/degradation</keyword>
<dbReference type="SUPFAM" id="SSF53955">
    <property type="entry name" value="Lysozyme-like"/>
    <property type="match status" value="1"/>
</dbReference>
<keyword evidence="12" id="KW-0812">Transmembrane</keyword>
<evidence type="ECO:0000313" key="29">
    <source>
        <dbReference type="Proteomes" id="UP000823990"/>
    </source>
</evidence>
<dbReference type="GO" id="GO:0005886">
    <property type="term" value="C:plasma membrane"/>
    <property type="evidence" value="ECO:0007669"/>
    <property type="project" value="UniProtKB-SubCell"/>
</dbReference>
<comment type="function">
    <text evidence="1">Cell wall formation. Synthesis of cross-linked peptidoglycan from the lipid intermediates. The enzyme has a penicillin-insensitive transglycosylase N-terminal domain (formation of linear glycan strands) and a penicillin-sensitive transpeptidase C-terminal domain (cross-linking of the peptide subunits).</text>
</comment>
<dbReference type="InterPro" id="IPR012338">
    <property type="entry name" value="Beta-lactam/transpept-like"/>
</dbReference>
<dbReference type="Gene3D" id="3.40.710.10">
    <property type="entry name" value="DD-peptidase/beta-lactamase superfamily"/>
    <property type="match status" value="2"/>
</dbReference>
<keyword evidence="16" id="KW-0573">Peptidoglycan synthesis</keyword>
<evidence type="ECO:0000256" key="19">
    <source>
        <dbReference type="ARBA" id="ARBA00023251"/>
    </source>
</evidence>
<dbReference type="GO" id="GO:0071555">
    <property type="term" value="P:cell wall organization"/>
    <property type="evidence" value="ECO:0007669"/>
    <property type="project" value="UniProtKB-KW"/>
</dbReference>
<dbReference type="GO" id="GO:0030288">
    <property type="term" value="C:outer membrane-bounded periplasmic space"/>
    <property type="evidence" value="ECO:0007669"/>
    <property type="project" value="TreeGrafter"/>
</dbReference>
<evidence type="ECO:0000256" key="9">
    <source>
        <dbReference type="ARBA" id="ARBA00022670"/>
    </source>
</evidence>
<comment type="similarity">
    <text evidence="4">In the C-terminal section; belongs to the transpeptidase family.</text>
</comment>
<evidence type="ECO:0000256" key="20">
    <source>
        <dbReference type="ARBA" id="ARBA00023268"/>
    </source>
</evidence>
<keyword evidence="15" id="KW-0735">Signal-anchor</keyword>
<reference evidence="28" key="2">
    <citation type="submission" date="2021-04" db="EMBL/GenBank/DDBJ databases">
        <authorList>
            <person name="Gilroy R."/>
        </authorList>
    </citation>
    <scope>NUCLEOTIDE SEQUENCE</scope>
    <source>
        <strain evidence="28">12435</strain>
    </source>
</reference>
<dbReference type="PANTHER" id="PTHR32282:SF33">
    <property type="entry name" value="PEPTIDOGLYCAN GLYCOSYLTRANSFERASE"/>
    <property type="match status" value="1"/>
</dbReference>
<dbReference type="AlphaFoldDB" id="A0A9D1TSF4"/>
<evidence type="ECO:0000256" key="17">
    <source>
        <dbReference type="ARBA" id="ARBA00022989"/>
    </source>
</evidence>
<keyword evidence="13" id="KW-0378">Hydrolase</keyword>
<keyword evidence="18" id="KW-0472">Membrane</keyword>
<comment type="pathway">
    <text evidence="25">Glycan biosynthesis.</text>
</comment>
<evidence type="ECO:0000256" key="21">
    <source>
        <dbReference type="ARBA" id="ARBA00023316"/>
    </source>
</evidence>
<evidence type="ECO:0000256" key="11">
    <source>
        <dbReference type="ARBA" id="ARBA00022679"/>
    </source>
</evidence>
<dbReference type="EC" id="2.4.99.28" evidence="23"/>
<protein>
    <recommendedName>
        <fullName evidence="7">Penicillin-binding protein 1A</fullName>
        <ecNumber evidence="23">2.4.99.28</ecNumber>
        <ecNumber evidence="6">3.4.16.4</ecNumber>
    </recommendedName>
</protein>
<dbReference type="GO" id="GO:0008658">
    <property type="term" value="F:penicillin binding"/>
    <property type="evidence" value="ECO:0007669"/>
    <property type="project" value="InterPro"/>
</dbReference>
<dbReference type="GO" id="GO:0008955">
    <property type="term" value="F:peptidoglycan glycosyltransferase activity"/>
    <property type="evidence" value="ECO:0007669"/>
    <property type="project" value="UniProtKB-EC"/>
</dbReference>
<name>A0A9D1TSF4_9FIRM</name>
<keyword evidence="10" id="KW-0328">Glycosyltransferase</keyword>
<proteinExistence type="inferred from homology"/>
<evidence type="ECO:0000256" key="8">
    <source>
        <dbReference type="ARBA" id="ARBA00022645"/>
    </source>
</evidence>
<dbReference type="InterPro" id="IPR001264">
    <property type="entry name" value="Glyco_trans_51"/>
</dbReference>
<dbReference type="Pfam" id="PF00912">
    <property type="entry name" value="Transgly"/>
    <property type="match status" value="1"/>
</dbReference>
<evidence type="ECO:0000256" key="24">
    <source>
        <dbReference type="ARBA" id="ARBA00049902"/>
    </source>
</evidence>
<evidence type="ECO:0000256" key="1">
    <source>
        <dbReference type="ARBA" id="ARBA00002624"/>
    </source>
</evidence>
<evidence type="ECO:0000256" key="7">
    <source>
        <dbReference type="ARBA" id="ARBA00018638"/>
    </source>
</evidence>
<dbReference type="GO" id="GO:0009252">
    <property type="term" value="P:peptidoglycan biosynthetic process"/>
    <property type="evidence" value="ECO:0007669"/>
    <property type="project" value="UniProtKB-KW"/>
</dbReference>
<feature type="domain" description="Penicillin-binding protein transpeptidase" evidence="26">
    <location>
        <begin position="304"/>
        <end position="419"/>
    </location>
</feature>
<dbReference type="GO" id="GO:0046677">
    <property type="term" value="P:response to antibiotic"/>
    <property type="evidence" value="ECO:0007669"/>
    <property type="project" value="UniProtKB-KW"/>
</dbReference>
<evidence type="ECO:0000256" key="15">
    <source>
        <dbReference type="ARBA" id="ARBA00022968"/>
    </source>
</evidence>
<dbReference type="InterPro" id="IPR050396">
    <property type="entry name" value="Glycosyltr_51/Transpeptidase"/>
</dbReference>
<keyword evidence="20" id="KW-0511">Multifunctional enzyme</keyword>
<reference evidence="28" key="1">
    <citation type="journal article" date="2021" name="PeerJ">
        <title>Extensive microbial diversity within the chicken gut microbiome revealed by metagenomics and culture.</title>
        <authorList>
            <person name="Gilroy R."/>
            <person name="Ravi A."/>
            <person name="Getino M."/>
            <person name="Pursley I."/>
            <person name="Horton D.L."/>
            <person name="Alikhan N.F."/>
            <person name="Baker D."/>
            <person name="Gharbi K."/>
            <person name="Hall N."/>
            <person name="Watson M."/>
            <person name="Adriaenssens E.M."/>
            <person name="Foster-Nyarko E."/>
            <person name="Jarju S."/>
            <person name="Secka A."/>
            <person name="Antonio M."/>
            <person name="Oren A."/>
            <person name="Chaudhuri R.R."/>
            <person name="La Ragione R."/>
            <person name="Hildebrand F."/>
            <person name="Pallen M.J."/>
        </authorList>
    </citation>
    <scope>NUCLEOTIDE SEQUENCE</scope>
    <source>
        <strain evidence="28">12435</strain>
    </source>
</reference>
<dbReference type="InterPro" id="IPR001460">
    <property type="entry name" value="PCN-bd_Tpept"/>
</dbReference>
<dbReference type="PANTHER" id="PTHR32282">
    <property type="entry name" value="BINDING PROTEIN TRANSPEPTIDASE, PUTATIVE-RELATED"/>
    <property type="match status" value="1"/>
</dbReference>
<evidence type="ECO:0000256" key="23">
    <source>
        <dbReference type="ARBA" id="ARBA00044770"/>
    </source>
</evidence>
<organism evidence="28 29">
    <name type="scientific">Candidatus Protoclostridium stercorigallinarum</name>
    <dbReference type="NCBI Taxonomy" id="2838741"/>
    <lineage>
        <taxon>Bacteria</taxon>
        <taxon>Bacillati</taxon>
        <taxon>Bacillota</taxon>
        <taxon>Clostridia</taxon>
        <taxon>Candidatus Protoclostridium</taxon>
    </lineage>
</organism>
<dbReference type="InterPro" id="IPR036950">
    <property type="entry name" value="PBP_transglycosylase"/>
</dbReference>
<gene>
    <name evidence="28" type="ORF">H9892_04220</name>
</gene>
<evidence type="ECO:0000256" key="5">
    <source>
        <dbReference type="ARBA" id="ARBA00007739"/>
    </source>
</evidence>
<evidence type="ECO:0000256" key="3">
    <source>
        <dbReference type="ARBA" id="ARBA00004752"/>
    </source>
</evidence>
<evidence type="ECO:0000256" key="16">
    <source>
        <dbReference type="ARBA" id="ARBA00022984"/>
    </source>
</evidence>
<evidence type="ECO:0000259" key="27">
    <source>
        <dbReference type="Pfam" id="PF00912"/>
    </source>
</evidence>
<keyword evidence="17" id="KW-1133">Transmembrane helix</keyword>
<dbReference type="SUPFAM" id="SSF56601">
    <property type="entry name" value="beta-lactamase/transpeptidase-like"/>
    <property type="match status" value="1"/>
</dbReference>
<evidence type="ECO:0000256" key="4">
    <source>
        <dbReference type="ARBA" id="ARBA00007090"/>
    </source>
</evidence>
<keyword evidence="19" id="KW-0046">Antibiotic resistance</keyword>
<dbReference type="GO" id="GO:0008360">
    <property type="term" value="P:regulation of cell shape"/>
    <property type="evidence" value="ECO:0007669"/>
    <property type="project" value="UniProtKB-KW"/>
</dbReference>
<keyword evidence="11" id="KW-0808">Transferase</keyword>
<sequence length="619" mass="65814">METVRKIIRATALAALCFVVAVCGTVAVVTHPLTGAFTDVYRSGALEKALAVRRVYDADGREIFAVNGYGRFVSGTGGLPEHTLNAFIAAEDARFYSHEGYDVRRIAAAAVKDILTASASEGASTVTQQLAKNLWLEPDKTLSRKVKELALARRMERDLDKRTILGLYLDNIYYGRGAYGISAAARRYFGTDASELDIGQSAMLAGIINDPSSYDPITHNAAAERRKRLVLSRMVKCGYITEEMRAEAEAKTSISAPDVARGIFAYYALGESDGDAYTAYDPCVQDVLERAMTAAVPSDKVTVSAIVLDVASEKLVAAAANTYADISSARRQAGSVVKPLLCYAPALESGLITPVTPLLDKPTDHGGYRPHNYGGIYRGWVTATESLCLSLNEPAVKLLDMVGTERAKSYAREFGLELSDDDDGLALALGSSLRGEKLMSLARAYCRIARGGGGAVGKETAYLITEMLKECAERGTAKALTGIPNVAAKTGTVGSAAGNSDAYCIAYTPRHVIAVWAGADGGMLPDGITGGTLPAGICAEVFKCPAMSSGAFVRPDTVVDVEIDAKELRTAHRVVRADADTPLRERICAPFSVYNMPGGRSSGDISLGDGDNFRIVDGF</sequence>
<comment type="catalytic activity">
    <reaction evidence="24">
        <text>[GlcNAc-(1-&gt;4)-Mur2Ac(oyl-L-Ala-gamma-D-Glu-L-Lys-D-Ala-D-Ala)](n)-di-trans,octa-cis-undecaprenyl diphosphate + beta-D-GlcNAc-(1-&gt;4)-Mur2Ac(oyl-L-Ala-gamma-D-Glu-L-Lys-D-Ala-D-Ala)-di-trans,octa-cis-undecaprenyl diphosphate = [GlcNAc-(1-&gt;4)-Mur2Ac(oyl-L-Ala-gamma-D-Glu-L-Lys-D-Ala-D-Ala)](n+1)-di-trans,octa-cis-undecaprenyl diphosphate + di-trans,octa-cis-undecaprenyl diphosphate + H(+)</text>
        <dbReference type="Rhea" id="RHEA:23708"/>
        <dbReference type="Rhea" id="RHEA-COMP:9602"/>
        <dbReference type="Rhea" id="RHEA-COMP:9603"/>
        <dbReference type="ChEBI" id="CHEBI:15378"/>
        <dbReference type="ChEBI" id="CHEBI:58405"/>
        <dbReference type="ChEBI" id="CHEBI:60033"/>
        <dbReference type="ChEBI" id="CHEBI:78435"/>
        <dbReference type="EC" id="2.4.99.28"/>
    </reaction>
</comment>
<accession>A0A9D1TSF4</accession>
<evidence type="ECO:0000256" key="10">
    <source>
        <dbReference type="ARBA" id="ARBA00022676"/>
    </source>
</evidence>
<dbReference type="EMBL" id="DXHS01000069">
    <property type="protein sequence ID" value="HIW02526.1"/>
    <property type="molecule type" value="Genomic_DNA"/>
</dbReference>
<dbReference type="Proteomes" id="UP000823990">
    <property type="component" value="Unassembled WGS sequence"/>
</dbReference>
<dbReference type="FunFam" id="1.10.3810.10:FF:000001">
    <property type="entry name" value="Penicillin-binding protein 1A"/>
    <property type="match status" value="1"/>
</dbReference>
<comment type="subcellular location">
    <subcellularLocation>
        <location evidence="2">Cell membrane</location>
        <topology evidence="2">Single-pass type II membrane protein</topology>
    </subcellularLocation>
</comment>
<dbReference type="InterPro" id="IPR023346">
    <property type="entry name" value="Lysozyme-like_dom_sf"/>
</dbReference>
<evidence type="ECO:0000256" key="6">
    <source>
        <dbReference type="ARBA" id="ARBA00012448"/>
    </source>
</evidence>
<evidence type="ECO:0000313" key="28">
    <source>
        <dbReference type="EMBL" id="HIW02526.1"/>
    </source>
</evidence>
<dbReference type="GO" id="GO:0006508">
    <property type="term" value="P:proteolysis"/>
    <property type="evidence" value="ECO:0007669"/>
    <property type="project" value="UniProtKB-KW"/>
</dbReference>
<comment type="caution">
    <text evidence="28">The sequence shown here is derived from an EMBL/GenBank/DDBJ whole genome shotgun (WGS) entry which is preliminary data.</text>
</comment>
<evidence type="ECO:0000256" key="14">
    <source>
        <dbReference type="ARBA" id="ARBA00022960"/>
    </source>
</evidence>
<dbReference type="Gene3D" id="1.10.3810.10">
    <property type="entry name" value="Biosynthetic peptidoglycan transglycosylase-like"/>
    <property type="match status" value="1"/>
</dbReference>